<feature type="transmembrane region" description="Helical" evidence="1">
    <location>
        <begin position="120"/>
        <end position="139"/>
    </location>
</feature>
<evidence type="ECO:0000313" key="2">
    <source>
        <dbReference type="EMBL" id="GAA0472962.1"/>
    </source>
</evidence>
<organism evidence="2 3">
    <name type="scientific">Parasphingorhabdus litoris</name>
    <dbReference type="NCBI Taxonomy" id="394733"/>
    <lineage>
        <taxon>Bacteria</taxon>
        <taxon>Pseudomonadati</taxon>
        <taxon>Pseudomonadota</taxon>
        <taxon>Alphaproteobacteria</taxon>
        <taxon>Sphingomonadales</taxon>
        <taxon>Sphingomonadaceae</taxon>
        <taxon>Parasphingorhabdus</taxon>
    </lineage>
</organism>
<dbReference type="Proteomes" id="UP001500713">
    <property type="component" value="Unassembled WGS sequence"/>
</dbReference>
<evidence type="ECO:0008006" key="4">
    <source>
        <dbReference type="Google" id="ProtNLM"/>
    </source>
</evidence>
<keyword evidence="3" id="KW-1185">Reference proteome</keyword>
<keyword evidence="1" id="KW-0472">Membrane</keyword>
<evidence type="ECO:0000256" key="1">
    <source>
        <dbReference type="SAM" id="Phobius"/>
    </source>
</evidence>
<keyword evidence="1" id="KW-0812">Transmembrane</keyword>
<protein>
    <recommendedName>
        <fullName evidence="4">DUF3592 domain-containing protein</fullName>
    </recommendedName>
</protein>
<name>A0ABN1ACC4_9SPHN</name>
<reference evidence="2 3" key="1">
    <citation type="journal article" date="2019" name="Int. J. Syst. Evol. Microbiol.">
        <title>The Global Catalogue of Microorganisms (GCM) 10K type strain sequencing project: providing services to taxonomists for standard genome sequencing and annotation.</title>
        <authorList>
            <consortium name="The Broad Institute Genomics Platform"/>
            <consortium name="The Broad Institute Genome Sequencing Center for Infectious Disease"/>
            <person name="Wu L."/>
            <person name="Ma J."/>
        </authorList>
    </citation>
    <scope>NUCLEOTIDE SEQUENCE [LARGE SCALE GENOMIC DNA]</scope>
    <source>
        <strain evidence="2 3">JCM 14162</strain>
    </source>
</reference>
<dbReference type="EMBL" id="BAAAEM010000002">
    <property type="protein sequence ID" value="GAA0472962.1"/>
    <property type="molecule type" value="Genomic_DNA"/>
</dbReference>
<proteinExistence type="predicted"/>
<accession>A0ABN1ACC4</accession>
<sequence length="147" mass="16398">MKHITVIIGFFLAIAVSQPAEARKRGTTNQEIALVEDLPDTAEYQIDGSYVDVGYMYESTSLFTVPLWAEAATDIFVLYSETEDGYSYLPLNEAELSKLTAALGSDPTEGYSFSRWKHMWGIYPAGLLILFGLYSTLFGKKDDEEEA</sequence>
<evidence type="ECO:0000313" key="3">
    <source>
        <dbReference type="Proteomes" id="UP001500713"/>
    </source>
</evidence>
<comment type="caution">
    <text evidence="2">The sequence shown here is derived from an EMBL/GenBank/DDBJ whole genome shotgun (WGS) entry which is preliminary data.</text>
</comment>
<keyword evidence="1" id="KW-1133">Transmembrane helix</keyword>
<dbReference type="RefSeq" id="WP_229956189.1">
    <property type="nucleotide sequence ID" value="NZ_BAAAEM010000002.1"/>
</dbReference>
<gene>
    <name evidence="2" type="ORF">GCM10009096_12750</name>
</gene>